<dbReference type="OrthoDB" id="9800516at2"/>
<dbReference type="KEGG" id="cpas:Clopa_3621"/>
<dbReference type="Proteomes" id="UP000013523">
    <property type="component" value="Chromosome"/>
</dbReference>
<dbReference type="Pfam" id="PF17124">
    <property type="entry name" value="ThiJ_like"/>
    <property type="match status" value="1"/>
</dbReference>
<dbReference type="AlphaFoldDB" id="R4K753"/>
<reference evidence="1 2" key="1">
    <citation type="submission" date="2012-01" db="EMBL/GenBank/DDBJ databases">
        <title>Complete sequence of chromosome of Clostridium pasteurianum BC1.</title>
        <authorList>
            <consortium name="US DOE Joint Genome Institute"/>
            <person name="Lucas S."/>
            <person name="Han J."/>
            <person name="Lapidus A."/>
            <person name="Cheng J.-F."/>
            <person name="Goodwin L."/>
            <person name="Pitluck S."/>
            <person name="Peters L."/>
            <person name="Mikhailova N."/>
            <person name="Teshima H."/>
            <person name="Detter J.C."/>
            <person name="Han C."/>
            <person name="Tapia R."/>
            <person name="Land M."/>
            <person name="Hauser L."/>
            <person name="Kyrpides N."/>
            <person name="Ivanova N."/>
            <person name="Pagani I."/>
            <person name="Dunn J."/>
            <person name="Taghavi S."/>
            <person name="Francis A."/>
            <person name="van der Lelie D."/>
            <person name="Woyke T."/>
        </authorList>
    </citation>
    <scope>NUCLEOTIDE SEQUENCE [LARGE SCALE GENOMIC DNA]</scope>
    <source>
        <strain evidence="1 2">BC1</strain>
    </source>
</reference>
<dbReference type="PATRIC" id="fig|86416.3.peg.3619"/>
<sequence length="239" mass="27284">MNKKILIPIPDEGFCPTEVAVAWRDFYENGFQVTFSTETGKIGKADPLLLSGVIFGKLGAKPEAISAYEQLNEASEFLKPIQYSDITVNDYDCIYLPGGHAKEMRQYLESEILREKVLSFYKQKKLIGAICHGPIILARTIDPKTGKSILYGHKISALPKILERGAYYATFWKLGTYYRTYPEYVEDEIIRVLKNKKDFIRGKSLTNPFCVEDNQIISARWPVDVHFICKVIVKRLTES</sequence>
<dbReference type="HOGENOM" id="CLU_072623_1_0_9"/>
<evidence type="ECO:0000313" key="2">
    <source>
        <dbReference type="Proteomes" id="UP000013523"/>
    </source>
</evidence>
<gene>
    <name evidence="1" type="ORF">Clopa_3621</name>
</gene>
<dbReference type="InterPro" id="IPR032633">
    <property type="entry name" value="ThiJ-like"/>
</dbReference>
<keyword evidence="1" id="KW-0645">Protease</keyword>
<dbReference type="Gene3D" id="3.40.50.880">
    <property type="match status" value="1"/>
</dbReference>
<dbReference type="STRING" id="86416.Clopa_3621"/>
<keyword evidence="2" id="KW-1185">Reference proteome</keyword>
<dbReference type="GO" id="GO:0006508">
    <property type="term" value="P:proteolysis"/>
    <property type="evidence" value="ECO:0007669"/>
    <property type="project" value="UniProtKB-KW"/>
</dbReference>
<proteinExistence type="predicted"/>
<dbReference type="GO" id="GO:0008233">
    <property type="term" value="F:peptidase activity"/>
    <property type="evidence" value="ECO:0007669"/>
    <property type="project" value="UniProtKB-KW"/>
</dbReference>
<accession>R4K753</accession>
<dbReference type="SUPFAM" id="SSF52317">
    <property type="entry name" value="Class I glutamine amidotransferase-like"/>
    <property type="match status" value="1"/>
</dbReference>
<dbReference type="RefSeq" id="WP_015616686.1">
    <property type="nucleotide sequence ID" value="NC_021182.1"/>
</dbReference>
<evidence type="ECO:0000313" key="1">
    <source>
        <dbReference type="EMBL" id="AGK98403.1"/>
    </source>
</evidence>
<dbReference type="InterPro" id="IPR029062">
    <property type="entry name" value="Class_I_gatase-like"/>
</dbReference>
<dbReference type="EMBL" id="CP003261">
    <property type="protein sequence ID" value="AGK98403.1"/>
    <property type="molecule type" value="Genomic_DNA"/>
</dbReference>
<protein>
    <submittedName>
        <fullName evidence="1">Putative intracellular protease/amidase</fullName>
    </submittedName>
</protein>
<keyword evidence="1" id="KW-0378">Hydrolase</keyword>
<organism evidence="1 2">
    <name type="scientific">Clostridium pasteurianum BC1</name>
    <dbReference type="NCBI Taxonomy" id="86416"/>
    <lineage>
        <taxon>Bacteria</taxon>
        <taxon>Bacillati</taxon>
        <taxon>Bacillota</taxon>
        <taxon>Clostridia</taxon>
        <taxon>Eubacteriales</taxon>
        <taxon>Clostridiaceae</taxon>
        <taxon>Clostridium</taxon>
    </lineage>
</organism>
<dbReference type="PANTHER" id="PTHR43068">
    <property type="entry name" value="SLR1854 PROTEIN"/>
    <property type="match status" value="1"/>
</dbReference>
<dbReference type="PANTHER" id="PTHR43068:SF1">
    <property type="entry name" value="SLR1854 PROTEIN"/>
    <property type="match status" value="1"/>
</dbReference>
<name>R4K753_CLOPA</name>
<dbReference type="eggNOG" id="COG0693">
    <property type="taxonomic scope" value="Bacteria"/>
</dbReference>